<dbReference type="STRING" id="1121326.CLMAG_43810"/>
<organism evidence="12 13">
    <name type="scientific">Clostridium magnum DSM 2767</name>
    <dbReference type="NCBI Taxonomy" id="1121326"/>
    <lineage>
        <taxon>Bacteria</taxon>
        <taxon>Bacillati</taxon>
        <taxon>Bacillota</taxon>
        <taxon>Clostridia</taxon>
        <taxon>Eubacteriales</taxon>
        <taxon>Clostridiaceae</taxon>
        <taxon>Clostridium</taxon>
    </lineage>
</organism>
<evidence type="ECO:0000256" key="7">
    <source>
        <dbReference type="ARBA" id="ARBA00022801"/>
    </source>
</evidence>
<dbReference type="Proteomes" id="UP000076603">
    <property type="component" value="Unassembled WGS sequence"/>
</dbReference>
<evidence type="ECO:0000256" key="1">
    <source>
        <dbReference type="ARBA" id="ARBA00001947"/>
    </source>
</evidence>
<gene>
    <name evidence="12" type="primary">kynB_2</name>
    <name evidence="12" type="ORF">CLMAG_43810</name>
</gene>
<dbReference type="PATRIC" id="fig|1121326.3.peg.4446"/>
<dbReference type="GO" id="GO:0019441">
    <property type="term" value="P:L-tryptophan catabolic process to kynurenine"/>
    <property type="evidence" value="ECO:0007669"/>
    <property type="project" value="InterPro"/>
</dbReference>
<dbReference type="FunFam" id="3.50.30.50:FF:000001">
    <property type="entry name" value="Kynurenine formamidase"/>
    <property type="match status" value="1"/>
</dbReference>
<dbReference type="OrthoDB" id="9796085at2"/>
<dbReference type="SUPFAM" id="SSF102198">
    <property type="entry name" value="Putative cyclase"/>
    <property type="match status" value="1"/>
</dbReference>
<accession>A0A162S035</accession>
<dbReference type="InterPro" id="IPR037175">
    <property type="entry name" value="KFase_sf"/>
</dbReference>
<dbReference type="Pfam" id="PF04199">
    <property type="entry name" value="Cyclase"/>
    <property type="match status" value="1"/>
</dbReference>
<dbReference type="RefSeq" id="WP_066626930.1">
    <property type="nucleotide sequence ID" value="NZ_FQXL01000011.1"/>
</dbReference>
<evidence type="ECO:0000313" key="13">
    <source>
        <dbReference type="Proteomes" id="UP000076603"/>
    </source>
</evidence>
<protein>
    <recommendedName>
        <fullName evidence="5">Kynurenine formamidase</fullName>
        <ecNumber evidence="4">3.5.1.9</ecNumber>
    </recommendedName>
</protein>
<evidence type="ECO:0000256" key="6">
    <source>
        <dbReference type="ARBA" id="ARBA00022723"/>
    </source>
</evidence>
<evidence type="ECO:0000256" key="2">
    <source>
        <dbReference type="ARBA" id="ARBA00002204"/>
    </source>
</evidence>
<evidence type="ECO:0000256" key="11">
    <source>
        <dbReference type="ARBA" id="ARBA00060547"/>
    </source>
</evidence>
<reference evidence="12 13" key="1">
    <citation type="submission" date="2016-04" db="EMBL/GenBank/DDBJ databases">
        <title>Genome sequence of Clostridium magnum DSM 2767.</title>
        <authorList>
            <person name="Poehlein A."/>
            <person name="Uhlig R."/>
            <person name="Fischer R."/>
            <person name="Bahl H."/>
            <person name="Daniel R."/>
        </authorList>
    </citation>
    <scope>NUCLEOTIDE SEQUENCE [LARGE SCALE GENOMIC DNA]</scope>
    <source>
        <strain evidence="12 13">DSM 2767</strain>
    </source>
</reference>
<comment type="catalytic activity">
    <reaction evidence="10">
        <text>N-formyl-L-kynurenine + H2O = L-kynurenine + formate + H(+)</text>
        <dbReference type="Rhea" id="RHEA:13009"/>
        <dbReference type="ChEBI" id="CHEBI:15377"/>
        <dbReference type="ChEBI" id="CHEBI:15378"/>
        <dbReference type="ChEBI" id="CHEBI:15740"/>
        <dbReference type="ChEBI" id="CHEBI:57959"/>
        <dbReference type="ChEBI" id="CHEBI:58629"/>
        <dbReference type="EC" id="3.5.1.9"/>
    </reaction>
</comment>
<comment type="subunit">
    <text evidence="3">Homodimer.</text>
</comment>
<proteinExistence type="predicted"/>
<keyword evidence="6" id="KW-0479">Metal-binding</keyword>
<evidence type="ECO:0000256" key="4">
    <source>
        <dbReference type="ARBA" id="ARBA00012930"/>
    </source>
</evidence>
<sequence length="213" mass="24209">MKVTDLTHIIYSDMPVFPGTEGPIFQKANTLEKDGFQEAKITMYSHTGTHIDAPAHMLSDGLYLDNLDIDHFIGKATILDFSNENIEIIDVNVLKSYEEKIKSVEFIIIKTGWSKYWGHKTYYKDFPCLDEQATKWLSEFNLKGIGIDAISIDHIESTTFVVHKILMQKEIIIIENLTNLDSISNEYFTLCVMPLKNKDADGSPVRAISIESI</sequence>
<evidence type="ECO:0000313" key="12">
    <source>
        <dbReference type="EMBL" id="KZL90609.1"/>
    </source>
</evidence>
<dbReference type="Gene3D" id="3.50.30.50">
    <property type="entry name" value="Putative cyclase"/>
    <property type="match status" value="1"/>
</dbReference>
<keyword evidence="9" id="KW-0823">Tryptophan catabolism</keyword>
<keyword evidence="8" id="KW-0862">Zinc</keyword>
<dbReference type="EMBL" id="LWAE01000005">
    <property type="protein sequence ID" value="KZL90609.1"/>
    <property type="molecule type" value="Genomic_DNA"/>
</dbReference>
<evidence type="ECO:0000256" key="3">
    <source>
        <dbReference type="ARBA" id="ARBA00011738"/>
    </source>
</evidence>
<dbReference type="PANTHER" id="PTHR31118">
    <property type="entry name" value="CYCLASE-LIKE PROTEIN 2"/>
    <property type="match status" value="1"/>
</dbReference>
<evidence type="ECO:0000256" key="8">
    <source>
        <dbReference type="ARBA" id="ARBA00022833"/>
    </source>
</evidence>
<comment type="pathway">
    <text evidence="11">Amino-acid degradation; L-tryptophan degradation via kynurenine pathway; L-kynurenine from L-tryptophan: step 2/2.</text>
</comment>
<keyword evidence="7 12" id="KW-0378">Hydrolase</keyword>
<comment type="cofactor">
    <cofactor evidence="1">
        <name>Zn(2+)</name>
        <dbReference type="ChEBI" id="CHEBI:29105"/>
    </cofactor>
</comment>
<dbReference type="InterPro" id="IPR007325">
    <property type="entry name" value="KFase/CYL"/>
</dbReference>
<evidence type="ECO:0000256" key="9">
    <source>
        <dbReference type="ARBA" id="ARBA00023079"/>
    </source>
</evidence>
<evidence type="ECO:0000256" key="10">
    <source>
        <dbReference type="ARBA" id="ARBA00048496"/>
    </source>
</evidence>
<dbReference type="GO" id="GO:0004061">
    <property type="term" value="F:arylformamidase activity"/>
    <property type="evidence" value="ECO:0007669"/>
    <property type="project" value="UniProtKB-EC"/>
</dbReference>
<dbReference type="PANTHER" id="PTHR31118:SF12">
    <property type="entry name" value="CYCLASE-LIKE PROTEIN 2"/>
    <property type="match status" value="1"/>
</dbReference>
<comment type="function">
    <text evidence="2">Catalyzes the hydrolysis of N-formyl-L-kynurenine to L-kynurenine, the second step in the kynurenine pathway of tryptophan degradation.</text>
</comment>
<evidence type="ECO:0000256" key="5">
    <source>
        <dbReference type="ARBA" id="ARBA00014889"/>
    </source>
</evidence>
<name>A0A162S035_9CLOT</name>
<keyword evidence="13" id="KW-1185">Reference proteome</keyword>
<dbReference type="GO" id="GO:0046872">
    <property type="term" value="F:metal ion binding"/>
    <property type="evidence" value="ECO:0007669"/>
    <property type="project" value="UniProtKB-KW"/>
</dbReference>
<comment type="caution">
    <text evidence="12">The sequence shown here is derived from an EMBL/GenBank/DDBJ whole genome shotgun (WGS) entry which is preliminary data.</text>
</comment>
<dbReference type="AlphaFoldDB" id="A0A162S035"/>
<dbReference type="EC" id="3.5.1.9" evidence="4"/>